<organism evidence="6 7">
    <name type="scientific">Candidatus Magasanikbacteria bacterium CG11_big_fil_rev_8_21_14_0_20_39_34</name>
    <dbReference type="NCBI Taxonomy" id="1974653"/>
    <lineage>
        <taxon>Bacteria</taxon>
        <taxon>Candidatus Magasanikiibacteriota</taxon>
    </lineage>
</organism>
<evidence type="ECO:0000313" key="7">
    <source>
        <dbReference type="Proteomes" id="UP000229600"/>
    </source>
</evidence>
<evidence type="ECO:0000256" key="4">
    <source>
        <dbReference type="ARBA" id="ARBA00035256"/>
    </source>
</evidence>
<keyword evidence="3 5" id="KW-0687">Ribonucleoprotein</keyword>
<dbReference type="Gene3D" id="1.10.287.610">
    <property type="entry name" value="Helix hairpin bin"/>
    <property type="match status" value="1"/>
</dbReference>
<keyword evidence="2 5" id="KW-0689">Ribosomal protein</keyword>
<evidence type="ECO:0000256" key="2">
    <source>
        <dbReference type="ARBA" id="ARBA00022980"/>
    </source>
</evidence>
<dbReference type="PROSITE" id="PS00962">
    <property type="entry name" value="RIBOSOMAL_S2_1"/>
    <property type="match status" value="1"/>
</dbReference>
<dbReference type="GO" id="GO:0003735">
    <property type="term" value="F:structural constituent of ribosome"/>
    <property type="evidence" value="ECO:0007669"/>
    <property type="project" value="InterPro"/>
</dbReference>
<dbReference type="PANTHER" id="PTHR12534">
    <property type="entry name" value="30S RIBOSOMAL PROTEIN S2 PROKARYOTIC AND ORGANELLAR"/>
    <property type="match status" value="1"/>
</dbReference>
<dbReference type="PANTHER" id="PTHR12534:SF0">
    <property type="entry name" value="SMALL RIBOSOMAL SUBUNIT PROTEIN US2M"/>
    <property type="match status" value="1"/>
</dbReference>
<dbReference type="PRINTS" id="PR00395">
    <property type="entry name" value="RIBOSOMALS2"/>
</dbReference>
<dbReference type="SUPFAM" id="SSF52313">
    <property type="entry name" value="Ribosomal protein S2"/>
    <property type="match status" value="1"/>
</dbReference>
<dbReference type="InterPro" id="IPR018130">
    <property type="entry name" value="Ribosomal_uS2_CS"/>
</dbReference>
<sequence>MKYPTVLEMLQAGVHFGHQSSRWHPKMKPYIFTVRNGVHVIDLEKTQQKLEETLMAVKEKAAKGQKILFVSTKPQAKEIVKKAAIDCGMPYLVDRWIGGMLTNFVEIKKLIKKYVSLKEQRDSGELEKYTKKEQLQIAKELEKMSHYLEGLLSLDGLPDALFIPALQREKTAVVEANRTGVPVVGIADTNANPAKAEYIIPANDDAVRSIELMVGLVRDAIKEGNAEFAKKEKTITEV</sequence>
<dbReference type="GO" id="GO:0022627">
    <property type="term" value="C:cytosolic small ribosomal subunit"/>
    <property type="evidence" value="ECO:0007669"/>
    <property type="project" value="TreeGrafter"/>
</dbReference>
<gene>
    <name evidence="5 6" type="primary">rpsB</name>
    <name evidence="6" type="ORF">COV59_01545</name>
</gene>
<protein>
    <recommendedName>
        <fullName evidence="4 5">Small ribosomal subunit protein uS2</fullName>
    </recommendedName>
</protein>
<dbReference type="InterPro" id="IPR001865">
    <property type="entry name" value="Ribosomal_uS2"/>
</dbReference>
<dbReference type="Gene3D" id="3.40.50.10490">
    <property type="entry name" value="Glucose-6-phosphate isomerase like protein, domain 1"/>
    <property type="match status" value="1"/>
</dbReference>
<proteinExistence type="inferred from homology"/>
<dbReference type="CDD" id="cd01425">
    <property type="entry name" value="RPS2"/>
    <property type="match status" value="1"/>
</dbReference>
<evidence type="ECO:0000256" key="5">
    <source>
        <dbReference type="HAMAP-Rule" id="MF_00291"/>
    </source>
</evidence>
<dbReference type="Pfam" id="PF00318">
    <property type="entry name" value="Ribosomal_S2"/>
    <property type="match status" value="1"/>
</dbReference>
<evidence type="ECO:0000256" key="3">
    <source>
        <dbReference type="ARBA" id="ARBA00023274"/>
    </source>
</evidence>
<reference evidence="6 7" key="1">
    <citation type="submission" date="2017-09" db="EMBL/GenBank/DDBJ databases">
        <title>Depth-based differentiation of microbial function through sediment-hosted aquifers and enrichment of novel symbionts in the deep terrestrial subsurface.</title>
        <authorList>
            <person name="Probst A.J."/>
            <person name="Ladd B."/>
            <person name="Jarett J.K."/>
            <person name="Geller-Mcgrath D.E."/>
            <person name="Sieber C.M."/>
            <person name="Emerson J.B."/>
            <person name="Anantharaman K."/>
            <person name="Thomas B.C."/>
            <person name="Malmstrom R."/>
            <person name="Stieglmeier M."/>
            <person name="Klingl A."/>
            <person name="Woyke T."/>
            <person name="Ryan C.M."/>
            <person name="Banfield J.F."/>
        </authorList>
    </citation>
    <scope>NUCLEOTIDE SEQUENCE [LARGE SCALE GENOMIC DNA]</scope>
    <source>
        <strain evidence="6">CG11_big_fil_rev_8_21_14_0_20_39_34</strain>
    </source>
</reference>
<name>A0A2H0N5W8_9BACT</name>
<dbReference type="HAMAP" id="MF_00291_B">
    <property type="entry name" value="Ribosomal_uS2_B"/>
    <property type="match status" value="1"/>
</dbReference>
<accession>A0A2H0N5W8</accession>
<dbReference type="InterPro" id="IPR005706">
    <property type="entry name" value="Ribosomal_uS2_bac/mit/plastid"/>
</dbReference>
<comment type="caution">
    <text evidence="6">The sequence shown here is derived from an EMBL/GenBank/DDBJ whole genome shotgun (WGS) entry which is preliminary data.</text>
</comment>
<dbReference type="AlphaFoldDB" id="A0A2H0N5W8"/>
<dbReference type="InterPro" id="IPR023591">
    <property type="entry name" value="Ribosomal_uS2_flav_dom_sf"/>
</dbReference>
<evidence type="ECO:0000256" key="1">
    <source>
        <dbReference type="ARBA" id="ARBA00006242"/>
    </source>
</evidence>
<dbReference type="NCBIfam" id="TIGR01011">
    <property type="entry name" value="rpsB_bact"/>
    <property type="match status" value="1"/>
</dbReference>
<comment type="similarity">
    <text evidence="1 5">Belongs to the universal ribosomal protein uS2 family.</text>
</comment>
<evidence type="ECO:0000313" key="6">
    <source>
        <dbReference type="EMBL" id="PIR04300.1"/>
    </source>
</evidence>
<dbReference type="EMBL" id="PCWN01000005">
    <property type="protein sequence ID" value="PIR04300.1"/>
    <property type="molecule type" value="Genomic_DNA"/>
</dbReference>
<dbReference type="GO" id="GO:0006412">
    <property type="term" value="P:translation"/>
    <property type="evidence" value="ECO:0007669"/>
    <property type="project" value="UniProtKB-UniRule"/>
</dbReference>
<dbReference type="Proteomes" id="UP000229600">
    <property type="component" value="Unassembled WGS sequence"/>
</dbReference>